<accession>A0A3P8CA04</accession>
<proteinExistence type="predicted"/>
<protein>
    <submittedName>
        <fullName evidence="4">CCDC50_N domain-containing protein</fullName>
    </submittedName>
</protein>
<name>A0A183GJT6_HELPZ</name>
<evidence type="ECO:0000313" key="4">
    <source>
        <dbReference type="WBParaSite" id="HPBE_0002294601-mRNA-1"/>
    </source>
</evidence>
<feature type="compositionally biased region" description="Basic and acidic residues" evidence="1">
    <location>
        <begin position="74"/>
        <end position="116"/>
    </location>
</feature>
<evidence type="ECO:0000313" key="2">
    <source>
        <dbReference type="EMBL" id="VDP35582.1"/>
    </source>
</evidence>
<feature type="region of interest" description="Disordered" evidence="1">
    <location>
        <begin position="172"/>
        <end position="196"/>
    </location>
</feature>
<dbReference type="WBParaSite" id="HPBE_0002294601-mRNA-1">
    <property type="protein sequence ID" value="HPBE_0002294601-mRNA-1"/>
    <property type="gene ID" value="HPBE_0002294601"/>
</dbReference>
<evidence type="ECO:0000313" key="3">
    <source>
        <dbReference type="Proteomes" id="UP000050761"/>
    </source>
</evidence>
<keyword evidence="3" id="KW-1185">Reference proteome</keyword>
<dbReference type="Proteomes" id="UP000050761">
    <property type="component" value="Unassembled WGS sequence"/>
</dbReference>
<reference evidence="2 3" key="1">
    <citation type="submission" date="2018-11" db="EMBL/GenBank/DDBJ databases">
        <authorList>
            <consortium name="Pathogen Informatics"/>
        </authorList>
    </citation>
    <scope>NUCLEOTIDE SEQUENCE [LARGE SCALE GENOMIC DNA]</scope>
</reference>
<dbReference type="AlphaFoldDB" id="A0A183GJT6"/>
<evidence type="ECO:0000256" key="1">
    <source>
        <dbReference type="SAM" id="MobiDB-lite"/>
    </source>
</evidence>
<feature type="compositionally biased region" description="Basic and acidic residues" evidence="1">
    <location>
        <begin position="174"/>
        <end position="196"/>
    </location>
</feature>
<reference evidence="4" key="2">
    <citation type="submission" date="2019-09" db="UniProtKB">
        <authorList>
            <consortium name="WormBaseParasite"/>
        </authorList>
    </citation>
    <scope>IDENTIFICATION</scope>
</reference>
<dbReference type="EMBL" id="UZAH01034521">
    <property type="protein sequence ID" value="VDP35582.1"/>
    <property type="molecule type" value="Genomic_DNA"/>
</dbReference>
<feature type="region of interest" description="Disordered" evidence="1">
    <location>
        <begin position="73"/>
        <end position="120"/>
    </location>
</feature>
<accession>A0A183GJT6</accession>
<gene>
    <name evidence="2" type="ORF">HPBE_LOCUS22945</name>
</gene>
<sequence length="196" mass="23021">MNRRFGTAPLLLLCKKVVPEQTITNIMNTALHPVVQAKLKQELRLCSTPPPEQKSRAGANQYEHYEHSFAPCRAKGERRATNAERKRRSREQMSGEEIEARRVPDAEGKRRSREQMNDSEMEVLRAANAERQRRYREQMDDTEIEALRAANAERQRPYREQMNDTEIGALRAANAERQRRSREQMNEIEIEARRKY</sequence>
<organism evidence="3 4">
    <name type="scientific">Heligmosomoides polygyrus</name>
    <name type="common">Parasitic roundworm</name>
    <dbReference type="NCBI Taxonomy" id="6339"/>
    <lineage>
        <taxon>Eukaryota</taxon>
        <taxon>Metazoa</taxon>
        <taxon>Ecdysozoa</taxon>
        <taxon>Nematoda</taxon>
        <taxon>Chromadorea</taxon>
        <taxon>Rhabditida</taxon>
        <taxon>Rhabditina</taxon>
        <taxon>Rhabditomorpha</taxon>
        <taxon>Strongyloidea</taxon>
        <taxon>Heligmosomidae</taxon>
        <taxon>Heligmosomoides</taxon>
    </lineage>
</organism>